<keyword evidence="2" id="KW-1133">Transmembrane helix</keyword>
<protein>
    <submittedName>
        <fullName evidence="3">RDD family protein</fullName>
    </submittedName>
</protein>
<feature type="region of interest" description="Disordered" evidence="1">
    <location>
        <begin position="1"/>
        <end position="26"/>
    </location>
</feature>
<name>A0A660CK71_9PSEU</name>
<dbReference type="EMBL" id="VLJV01000001">
    <property type="protein sequence ID" value="TWH21415.1"/>
    <property type="molecule type" value="Genomic_DNA"/>
</dbReference>
<dbReference type="AlphaFoldDB" id="A0A660CK71"/>
<comment type="caution">
    <text evidence="3">The sequence shown here is derived from an EMBL/GenBank/DDBJ whole genome shotgun (WGS) entry which is preliminary data.</text>
</comment>
<evidence type="ECO:0000256" key="2">
    <source>
        <dbReference type="SAM" id="Phobius"/>
    </source>
</evidence>
<accession>A0A660CK71</accession>
<keyword evidence="2" id="KW-0472">Membrane</keyword>
<sequence>MPSPHGGVPPQHEPYPGPVPGVFPPGERVSGKDGNGVYRGAVFLPRASAARRWWARIIDGTFVVVLAAGVVAGAVLAAAKGVADDPVMAATAFSVYPALLLVFGALYGCMRSPGQALTGVVSLRCDSGKRVGFWRGMFRYLGVGFLPVTAVLALMSFLDLPVFFDESVRVYRR</sequence>
<feature type="transmembrane region" description="Helical" evidence="2">
    <location>
        <begin position="87"/>
        <end position="107"/>
    </location>
</feature>
<proteinExistence type="predicted"/>
<keyword evidence="2" id="KW-0812">Transmembrane</keyword>
<feature type="transmembrane region" description="Helical" evidence="2">
    <location>
        <begin position="53"/>
        <end position="75"/>
    </location>
</feature>
<gene>
    <name evidence="3" type="ORF">JD82_03279</name>
</gene>
<dbReference type="Proteomes" id="UP000317303">
    <property type="component" value="Unassembled WGS sequence"/>
</dbReference>
<reference evidence="3 4" key="1">
    <citation type="submission" date="2019-07" db="EMBL/GenBank/DDBJ databases">
        <title>R&amp;d 2014.</title>
        <authorList>
            <person name="Klenk H.-P."/>
        </authorList>
    </citation>
    <scope>NUCLEOTIDE SEQUENCE [LARGE SCALE GENOMIC DNA]</scope>
    <source>
        <strain evidence="3 4">DSM 43194</strain>
    </source>
</reference>
<evidence type="ECO:0000313" key="4">
    <source>
        <dbReference type="Proteomes" id="UP000317303"/>
    </source>
</evidence>
<organism evidence="3 4">
    <name type="scientific">Prauserella rugosa</name>
    <dbReference type="NCBI Taxonomy" id="43354"/>
    <lineage>
        <taxon>Bacteria</taxon>
        <taxon>Bacillati</taxon>
        <taxon>Actinomycetota</taxon>
        <taxon>Actinomycetes</taxon>
        <taxon>Pseudonocardiales</taxon>
        <taxon>Pseudonocardiaceae</taxon>
        <taxon>Prauserella</taxon>
    </lineage>
</organism>
<keyword evidence="4" id="KW-1185">Reference proteome</keyword>
<evidence type="ECO:0000256" key="1">
    <source>
        <dbReference type="SAM" id="MobiDB-lite"/>
    </source>
</evidence>
<feature type="compositionally biased region" description="Pro residues" evidence="1">
    <location>
        <begin position="11"/>
        <end position="23"/>
    </location>
</feature>
<evidence type="ECO:0000313" key="3">
    <source>
        <dbReference type="EMBL" id="TWH21415.1"/>
    </source>
</evidence>
<feature type="transmembrane region" description="Helical" evidence="2">
    <location>
        <begin position="137"/>
        <end position="158"/>
    </location>
</feature>